<evidence type="ECO:0000313" key="7">
    <source>
        <dbReference type="EMBL" id="KIN04273.1"/>
    </source>
</evidence>
<dbReference type="STRING" id="913774.A0A0C3DQF1"/>
<dbReference type="PANTHER" id="PTHR10039:SF14">
    <property type="entry name" value="NACHT DOMAIN-CONTAINING PROTEIN"/>
    <property type="match status" value="1"/>
</dbReference>
<evidence type="ECO:0000256" key="3">
    <source>
        <dbReference type="ARBA" id="ARBA00022771"/>
    </source>
</evidence>
<dbReference type="FunFam" id="3.30.160.60:FF:002343">
    <property type="entry name" value="Zinc finger protein 33A"/>
    <property type="match status" value="1"/>
</dbReference>
<dbReference type="InParanoid" id="A0A0C3DQF1"/>
<protein>
    <recommendedName>
        <fullName evidence="6">C2H2-type domain-containing protein</fullName>
    </recommendedName>
</protein>
<sequence>MDSTGDTFQTALNDFKTRLTAKELESFQFAKLDDVRYCILRIQREQEQFRTMMNMTRLESFLEAMKQFGKIIEVFGNSSSLVGFIWGPMKMILETASTYTDSFETLLDAYRQIGEHMPLLEQYEYLFGDNPYMQRVLALMYSDILMFHKKALRFFTARAWRQVFRSIWKTFETRFKDILRSLSGSRQLITEQASLVHYQHYQQDREMLRGLITRYEQDREEKKLQLKQQEKAELDKKYRDVIAWFVATQNTVQDHRRFGDTRNQYPGTGRWILKDEKIQKWMEDMPDWSILWLNGKPGAGKTILASVVIDNCLQDNLFTTAYFYCSEPDPERNDCISIYRGLLSQLLGQCRELIPYCYEKSQISGELNLITTSLAEQLLKLFCERIEKLYIVIDGLDECDISQRKLVLSFFTKMVGHCDNYDPGKLRILFVSQEYKDIAKALQPAPVLTLTAKDNEDDIAEYVRIWCKKIQDKHDLEDSKVEEIEERTRVRAQGMFLYAKLVMGNLYAQDRQCDVLQETSKYWFPNGVREAYERIVHRIKKSLEPNQWQIACMLLGWVVCAKRPLKWREIQAAVSINPDTQAIEWQERKLRSDIQDYCGSLIELLPGDRIALVHTTAKIFITSSEYIHISTVECNLAALCLQYLTFDCFVEEIDEEQLTRFALDGSFSFQDYAVAKWPEHISAIVKMATDEFAVDEDSQAALKEIQLALHEFTDYYEADILHASISNMARKDCEPFMGYEFHNDLLYVWNHIYCHHEKGSQVRNDISIKALSRSFTRNRKLLENIYLGKTPSPLGAEDIRSEYYGNNLFKCHKITCFYFHEGYTTPSSLVKHNNRHDRPFVCVFPDCSIAQFGFANNKDLEKHRRDFHPEAADHDKTFSRPTKAATVSTRWRCEICNKLFTRNFQLQNHTRIHTGDRPFACSECGKAFARLNDCTRHEKIHTRRS</sequence>
<evidence type="ECO:0000259" key="6">
    <source>
        <dbReference type="PROSITE" id="PS50157"/>
    </source>
</evidence>
<dbReference type="Pfam" id="PF24883">
    <property type="entry name" value="NPHP3_N"/>
    <property type="match status" value="1"/>
</dbReference>
<dbReference type="AlphaFoldDB" id="A0A0C3DQF1"/>
<dbReference type="Proteomes" id="UP000054321">
    <property type="component" value="Unassembled WGS sequence"/>
</dbReference>
<dbReference type="SMART" id="SM00355">
    <property type="entry name" value="ZnF_C2H2"/>
    <property type="match status" value="4"/>
</dbReference>
<dbReference type="InterPro" id="IPR056884">
    <property type="entry name" value="NPHP3-like_N"/>
</dbReference>
<keyword evidence="2" id="KW-0677">Repeat</keyword>
<dbReference type="InterPro" id="IPR027417">
    <property type="entry name" value="P-loop_NTPase"/>
</dbReference>
<evidence type="ECO:0000256" key="2">
    <source>
        <dbReference type="ARBA" id="ARBA00022737"/>
    </source>
</evidence>
<dbReference type="Pfam" id="PF22939">
    <property type="entry name" value="WHD_GPIID"/>
    <property type="match status" value="1"/>
</dbReference>
<keyword evidence="1" id="KW-0479">Metal-binding</keyword>
<dbReference type="OrthoDB" id="21416at2759"/>
<dbReference type="Pfam" id="PF24809">
    <property type="entry name" value="DUF7708"/>
    <property type="match status" value="1"/>
</dbReference>
<dbReference type="HOGENOM" id="CLU_002406_3_0_1"/>
<dbReference type="Pfam" id="PF12874">
    <property type="entry name" value="zf-met"/>
    <property type="match status" value="1"/>
</dbReference>
<feature type="domain" description="C2H2-type" evidence="6">
    <location>
        <begin position="919"/>
        <end position="945"/>
    </location>
</feature>
<keyword evidence="3 5" id="KW-0863">Zinc-finger</keyword>
<gene>
    <name evidence="7" type="ORF">OIDMADRAFT_178318</name>
</gene>
<dbReference type="InterPro" id="IPR056125">
    <property type="entry name" value="DUF7708"/>
</dbReference>
<organism evidence="7 8">
    <name type="scientific">Oidiodendron maius (strain Zn)</name>
    <dbReference type="NCBI Taxonomy" id="913774"/>
    <lineage>
        <taxon>Eukaryota</taxon>
        <taxon>Fungi</taxon>
        <taxon>Dikarya</taxon>
        <taxon>Ascomycota</taxon>
        <taxon>Pezizomycotina</taxon>
        <taxon>Leotiomycetes</taxon>
        <taxon>Leotiomycetes incertae sedis</taxon>
        <taxon>Myxotrichaceae</taxon>
        <taxon>Oidiodendron</taxon>
    </lineage>
</organism>
<feature type="domain" description="C2H2-type" evidence="6">
    <location>
        <begin position="891"/>
        <end position="918"/>
    </location>
</feature>
<dbReference type="SUPFAM" id="SSF57667">
    <property type="entry name" value="beta-beta-alpha zinc fingers"/>
    <property type="match status" value="1"/>
</dbReference>
<dbReference type="EMBL" id="KN832873">
    <property type="protein sequence ID" value="KIN04273.1"/>
    <property type="molecule type" value="Genomic_DNA"/>
</dbReference>
<dbReference type="InterPro" id="IPR036236">
    <property type="entry name" value="Znf_C2H2_sf"/>
</dbReference>
<reference evidence="8" key="2">
    <citation type="submission" date="2015-01" db="EMBL/GenBank/DDBJ databases">
        <title>Evolutionary Origins and Diversification of the Mycorrhizal Mutualists.</title>
        <authorList>
            <consortium name="DOE Joint Genome Institute"/>
            <consortium name="Mycorrhizal Genomics Consortium"/>
            <person name="Kohler A."/>
            <person name="Kuo A."/>
            <person name="Nagy L.G."/>
            <person name="Floudas D."/>
            <person name="Copeland A."/>
            <person name="Barry K.W."/>
            <person name="Cichocki N."/>
            <person name="Veneault-Fourrey C."/>
            <person name="LaButti K."/>
            <person name="Lindquist E.A."/>
            <person name="Lipzen A."/>
            <person name="Lundell T."/>
            <person name="Morin E."/>
            <person name="Murat C."/>
            <person name="Riley R."/>
            <person name="Ohm R."/>
            <person name="Sun H."/>
            <person name="Tunlid A."/>
            <person name="Henrissat B."/>
            <person name="Grigoriev I.V."/>
            <person name="Hibbett D.S."/>
            <person name="Martin F."/>
        </authorList>
    </citation>
    <scope>NUCLEOTIDE SEQUENCE [LARGE SCALE GENOMIC DNA]</scope>
    <source>
        <strain evidence="8">Zn</strain>
    </source>
</reference>
<dbReference type="PROSITE" id="PS00028">
    <property type="entry name" value="ZINC_FINGER_C2H2_1"/>
    <property type="match status" value="2"/>
</dbReference>
<dbReference type="PROSITE" id="PS50157">
    <property type="entry name" value="ZINC_FINGER_C2H2_2"/>
    <property type="match status" value="2"/>
</dbReference>
<dbReference type="PANTHER" id="PTHR10039">
    <property type="entry name" value="AMELOGENIN"/>
    <property type="match status" value="1"/>
</dbReference>
<dbReference type="Gene3D" id="3.30.160.60">
    <property type="entry name" value="Classic Zinc Finger"/>
    <property type="match status" value="2"/>
</dbReference>
<evidence type="ECO:0000256" key="5">
    <source>
        <dbReference type="PROSITE-ProRule" id="PRU00042"/>
    </source>
</evidence>
<keyword evidence="8" id="KW-1185">Reference proteome</keyword>
<evidence type="ECO:0000313" key="8">
    <source>
        <dbReference type="Proteomes" id="UP000054321"/>
    </source>
</evidence>
<evidence type="ECO:0000256" key="4">
    <source>
        <dbReference type="ARBA" id="ARBA00022833"/>
    </source>
</evidence>
<proteinExistence type="predicted"/>
<evidence type="ECO:0000256" key="1">
    <source>
        <dbReference type="ARBA" id="ARBA00022723"/>
    </source>
</evidence>
<dbReference type="SUPFAM" id="SSF52540">
    <property type="entry name" value="P-loop containing nucleoside triphosphate hydrolases"/>
    <property type="match status" value="1"/>
</dbReference>
<dbReference type="InterPro" id="IPR013087">
    <property type="entry name" value="Znf_C2H2_type"/>
</dbReference>
<name>A0A0C3DQF1_OIDMZ</name>
<dbReference type="InterPro" id="IPR054471">
    <property type="entry name" value="GPIID_WHD"/>
</dbReference>
<accession>A0A0C3DQF1</accession>
<keyword evidence="4" id="KW-0862">Zinc</keyword>
<dbReference type="Gene3D" id="3.40.50.300">
    <property type="entry name" value="P-loop containing nucleotide triphosphate hydrolases"/>
    <property type="match status" value="1"/>
</dbReference>
<dbReference type="GO" id="GO:0008270">
    <property type="term" value="F:zinc ion binding"/>
    <property type="evidence" value="ECO:0007669"/>
    <property type="project" value="UniProtKB-KW"/>
</dbReference>
<reference evidence="7 8" key="1">
    <citation type="submission" date="2014-04" db="EMBL/GenBank/DDBJ databases">
        <authorList>
            <consortium name="DOE Joint Genome Institute"/>
            <person name="Kuo A."/>
            <person name="Martino E."/>
            <person name="Perotto S."/>
            <person name="Kohler A."/>
            <person name="Nagy L.G."/>
            <person name="Floudas D."/>
            <person name="Copeland A."/>
            <person name="Barry K.W."/>
            <person name="Cichocki N."/>
            <person name="Veneault-Fourrey C."/>
            <person name="LaButti K."/>
            <person name="Lindquist E.A."/>
            <person name="Lipzen A."/>
            <person name="Lundell T."/>
            <person name="Morin E."/>
            <person name="Murat C."/>
            <person name="Sun H."/>
            <person name="Tunlid A."/>
            <person name="Henrissat B."/>
            <person name="Grigoriev I.V."/>
            <person name="Hibbett D.S."/>
            <person name="Martin F."/>
            <person name="Nordberg H.P."/>
            <person name="Cantor M.N."/>
            <person name="Hua S.X."/>
        </authorList>
    </citation>
    <scope>NUCLEOTIDE SEQUENCE [LARGE SCALE GENOMIC DNA]</scope>
    <source>
        <strain evidence="7 8">Zn</strain>
    </source>
</reference>